<dbReference type="Proteomes" id="UP000439903">
    <property type="component" value="Unassembled WGS sequence"/>
</dbReference>
<keyword evidence="2" id="KW-1185">Reference proteome</keyword>
<evidence type="ECO:0000313" key="2">
    <source>
        <dbReference type="Proteomes" id="UP000439903"/>
    </source>
</evidence>
<reference evidence="1 2" key="1">
    <citation type="journal article" date="2019" name="Environ. Microbiol.">
        <title>At the nexus of three kingdoms: the genome of the mycorrhizal fungus Gigaspora margarita provides insights into plant, endobacterial and fungal interactions.</title>
        <authorList>
            <person name="Venice F."/>
            <person name="Ghignone S."/>
            <person name="Salvioli di Fossalunga A."/>
            <person name="Amselem J."/>
            <person name="Novero M."/>
            <person name="Xianan X."/>
            <person name="Sedzielewska Toro K."/>
            <person name="Morin E."/>
            <person name="Lipzen A."/>
            <person name="Grigoriev I.V."/>
            <person name="Henrissat B."/>
            <person name="Martin F.M."/>
            <person name="Bonfante P."/>
        </authorList>
    </citation>
    <scope>NUCLEOTIDE SEQUENCE [LARGE SCALE GENOMIC DNA]</scope>
    <source>
        <strain evidence="1 2">BEG34</strain>
    </source>
</reference>
<evidence type="ECO:0000313" key="1">
    <source>
        <dbReference type="EMBL" id="KAF0489668.1"/>
    </source>
</evidence>
<proteinExistence type="predicted"/>
<gene>
    <name evidence="1" type="ORF">F8M41_022032</name>
</gene>
<dbReference type="AlphaFoldDB" id="A0A8H4EIH2"/>
<comment type="caution">
    <text evidence="1">The sequence shown here is derived from an EMBL/GenBank/DDBJ whole genome shotgun (WGS) entry which is preliminary data.</text>
</comment>
<name>A0A8H4EIH2_GIGMA</name>
<protein>
    <submittedName>
        <fullName evidence="1">Uncharacterized protein</fullName>
    </submittedName>
</protein>
<organism evidence="1 2">
    <name type="scientific">Gigaspora margarita</name>
    <dbReference type="NCBI Taxonomy" id="4874"/>
    <lineage>
        <taxon>Eukaryota</taxon>
        <taxon>Fungi</taxon>
        <taxon>Fungi incertae sedis</taxon>
        <taxon>Mucoromycota</taxon>
        <taxon>Glomeromycotina</taxon>
        <taxon>Glomeromycetes</taxon>
        <taxon>Diversisporales</taxon>
        <taxon>Gigasporaceae</taxon>
        <taxon>Gigaspora</taxon>
    </lineage>
</organism>
<sequence length="119" mass="15007">MMRLNQERIMIQYNEIREEIEKEKEIDRLRNFQFWYQQIVNSDIPETLQNQLHEKRRQRFEELEYIRKYNNNKKYELQTLRSERLKELSNKYYEEIEKEIPMINDDILLSDGGRFDNRI</sequence>
<dbReference type="EMBL" id="WTPW01000668">
    <property type="protein sequence ID" value="KAF0489668.1"/>
    <property type="molecule type" value="Genomic_DNA"/>
</dbReference>
<accession>A0A8H4EIH2</accession>